<evidence type="ECO:0000313" key="2">
    <source>
        <dbReference type="Proteomes" id="UP000828390"/>
    </source>
</evidence>
<dbReference type="EMBL" id="JAIWYP010000007">
    <property type="protein sequence ID" value="KAH3791832.1"/>
    <property type="molecule type" value="Genomic_DNA"/>
</dbReference>
<dbReference type="Proteomes" id="UP000828390">
    <property type="component" value="Unassembled WGS sequence"/>
</dbReference>
<reference evidence="1" key="2">
    <citation type="submission" date="2020-11" db="EMBL/GenBank/DDBJ databases">
        <authorList>
            <person name="McCartney M.A."/>
            <person name="Auch B."/>
            <person name="Kono T."/>
            <person name="Mallez S."/>
            <person name="Becker A."/>
            <person name="Gohl D.M."/>
            <person name="Silverstein K.A.T."/>
            <person name="Koren S."/>
            <person name="Bechman K.B."/>
            <person name="Herman A."/>
            <person name="Abrahante J.E."/>
            <person name="Garbe J."/>
        </authorList>
    </citation>
    <scope>NUCLEOTIDE SEQUENCE</scope>
    <source>
        <strain evidence="1">Duluth1</strain>
        <tissue evidence="1">Whole animal</tissue>
    </source>
</reference>
<protein>
    <submittedName>
        <fullName evidence="1">Uncharacterized protein</fullName>
    </submittedName>
</protein>
<reference evidence="1" key="1">
    <citation type="journal article" date="2019" name="bioRxiv">
        <title>The Genome of the Zebra Mussel, Dreissena polymorpha: A Resource for Invasive Species Research.</title>
        <authorList>
            <person name="McCartney M.A."/>
            <person name="Auch B."/>
            <person name="Kono T."/>
            <person name="Mallez S."/>
            <person name="Zhang Y."/>
            <person name="Obille A."/>
            <person name="Becker A."/>
            <person name="Abrahante J.E."/>
            <person name="Garbe J."/>
            <person name="Badalamenti J.P."/>
            <person name="Herman A."/>
            <person name="Mangelson H."/>
            <person name="Liachko I."/>
            <person name="Sullivan S."/>
            <person name="Sone E.D."/>
            <person name="Koren S."/>
            <person name="Silverstein K.A.T."/>
            <person name="Beckman K.B."/>
            <person name="Gohl D.M."/>
        </authorList>
    </citation>
    <scope>NUCLEOTIDE SEQUENCE</scope>
    <source>
        <strain evidence="1">Duluth1</strain>
        <tissue evidence="1">Whole animal</tissue>
    </source>
</reference>
<organism evidence="1 2">
    <name type="scientific">Dreissena polymorpha</name>
    <name type="common">Zebra mussel</name>
    <name type="synonym">Mytilus polymorpha</name>
    <dbReference type="NCBI Taxonomy" id="45954"/>
    <lineage>
        <taxon>Eukaryota</taxon>
        <taxon>Metazoa</taxon>
        <taxon>Spiralia</taxon>
        <taxon>Lophotrochozoa</taxon>
        <taxon>Mollusca</taxon>
        <taxon>Bivalvia</taxon>
        <taxon>Autobranchia</taxon>
        <taxon>Heteroconchia</taxon>
        <taxon>Euheterodonta</taxon>
        <taxon>Imparidentia</taxon>
        <taxon>Neoheterodontei</taxon>
        <taxon>Myida</taxon>
        <taxon>Dreissenoidea</taxon>
        <taxon>Dreissenidae</taxon>
        <taxon>Dreissena</taxon>
    </lineage>
</organism>
<accession>A0A9D4F4W6</accession>
<proteinExistence type="predicted"/>
<dbReference type="AlphaFoldDB" id="A0A9D4F4W6"/>
<comment type="caution">
    <text evidence="1">The sequence shown here is derived from an EMBL/GenBank/DDBJ whole genome shotgun (WGS) entry which is preliminary data.</text>
</comment>
<name>A0A9D4F4W6_DREPO</name>
<evidence type="ECO:0000313" key="1">
    <source>
        <dbReference type="EMBL" id="KAH3791832.1"/>
    </source>
</evidence>
<gene>
    <name evidence="1" type="ORF">DPMN_145322</name>
</gene>
<keyword evidence="2" id="KW-1185">Reference proteome</keyword>
<sequence>MAHRLSDLVCLKLHKLAILIRQLITEVIDTLVSCLKVRLNLCTYNQDIQRSHSTHDYIQQQ</sequence>